<evidence type="ECO:0000256" key="3">
    <source>
        <dbReference type="ARBA" id="ARBA00022490"/>
    </source>
</evidence>
<evidence type="ECO:0000256" key="2">
    <source>
        <dbReference type="ARBA" id="ARBA00022448"/>
    </source>
</evidence>
<sequence>MKNILFVTGHGKYASLIKTSIEFLAGGNEEIEYIDFTEDDNDATLKDKMREKLNEHKQDKALFICDILGGTPFKCAAELSLENENIEVIAGCNVGSIIEAIFQKDTMDIGTLADFVINSSKNSTGRFVKKFTDNNSINEEASEGI</sequence>
<dbReference type="Proteomes" id="UP001623592">
    <property type="component" value="Unassembled WGS sequence"/>
</dbReference>
<dbReference type="InterPro" id="IPR051471">
    <property type="entry name" value="Bacterial_PTS_sugar_comp"/>
</dbReference>
<dbReference type="EMBL" id="JBJIAA010000019">
    <property type="protein sequence ID" value="MFL0252637.1"/>
    <property type="molecule type" value="Genomic_DNA"/>
</dbReference>
<dbReference type="Gene3D" id="3.40.50.510">
    <property type="entry name" value="Phosphotransferase system, mannose-type IIA component"/>
    <property type="match status" value="1"/>
</dbReference>
<comment type="caution">
    <text evidence="9">The sequence shown here is derived from an EMBL/GenBank/DDBJ whole genome shotgun (WGS) entry which is preliminary data.</text>
</comment>
<evidence type="ECO:0000259" key="8">
    <source>
        <dbReference type="PROSITE" id="PS51096"/>
    </source>
</evidence>
<dbReference type="SUPFAM" id="SSF53062">
    <property type="entry name" value="PTS system fructose IIA component-like"/>
    <property type="match status" value="1"/>
</dbReference>
<dbReference type="InterPro" id="IPR033887">
    <property type="entry name" value="PTS_IIA_man"/>
</dbReference>
<reference evidence="9 10" key="1">
    <citation type="submission" date="2024-11" db="EMBL/GenBank/DDBJ databases">
        <authorList>
            <person name="Heng Y.C."/>
            <person name="Lim A.C.H."/>
            <person name="Lee J.K.Y."/>
            <person name="Kittelmann S."/>
        </authorList>
    </citation>
    <scope>NUCLEOTIDE SEQUENCE [LARGE SCALE GENOMIC DNA]</scope>
    <source>
        <strain evidence="9 10">WILCCON 0114</strain>
    </source>
</reference>
<evidence type="ECO:0000256" key="1">
    <source>
        <dbReference type="ARBA" id="ARBA00004496"/>
    </source>
</evidence>
<dbReference type="PANTHER" id="PTHR33799:SF1">
    <property type="entry name" value="PTS SYSTEM MANNOSE-SPECIFIC EIIAB COMPONENT-RELATED"/>
    <property type="match status" value="1"/>
</dbReference>
<feature type="domain" description="PTS EIIA type-4" evidence="8">
    <location>
        <begin position="2"/>
        <end position="145"/>
    </location>
</feature>
<evidence type="ECO:0000313" key="10">
    <source>
        <dbReference type="Proteomes" id="UP001623592"/>
    </source>
</evidence>
<organism evidence="9 10">
    <name type="scientific">Clostridium neuense</name>
    <dbReference type="NCBI Taxonomy" id="1728934"/>
    <lineage>
        <taxon>Bacteria</taxon>
        <taxon>Bacillati</taxon>
        <taxon>Bacillota</taxon>
        <taxon>Clostridia</taxon>
        <taxon>Eubacteriales</taxon>
        <taxon>Clostridiaceae</taxon>
        <taxon>Clostridium</taxon>
    </lineage>
</organism>
<keyword evidence="4" id="KW-0762">Sugar transport</keyword>
<evidence type="ECO:0000256" key="6">
    <source>
        <dbReference type="ARBA" id="ARBA00022683"/>
    </source>
</evidence>
<dbReference type="RefSeq" id="WP_406789294.1">
    <property type="nucleotide sequence ID" value="NZ_JBJIAA010000019.1"/>
</dbReference>
<accession>A0ABW8TLB3</accession>
<comment type="subcellular location">
    <subcellularLocation>
        <location evidence="1">Cytoplasm</location>
    </subcellularLocation>
</comment>
<keyword evidence="5" id="KW-0808">Transferase</keyword>
<evidence type="ECO:0000256" key="4">
    <source>
        <dbReference type="ARBA" id="ARBA00022597"/>
    </source>
</evidence>
<evidence type="ECO:0000256" key="5">
    <source>
        <dbReference type="ARBA" id="ARBA00022679"/>
    </source>
</evidence>
<dbReference type="CDD" id="cd00006">
    <property type="entry name" value="PTS_IIA_man"/>
    <property type="match status" value="1"/>
</dbReference>
<evidence type="ECO:0000313" key="9">
    <source>
        <dbReference type="EMBL" id="MFL0252637.1"/>
    </source>
</evidence>
<name>A0ABW8TLB3_9CLOT</name>
<dbReference type="PROSITE" id="PS51096">
    <property type="entry name" value="PTS_EIIA_TYPE_4"/>
    <property type="match status" value="1"/>
</dbReference>
<gene>
    <name evidence="9" type="ORF">ACJDT4_19670</name>
</gene>
<keyword evidence="6" id="KW-0598">Phosphotransferase system</keyword>
<evidence type="ECO:0000256" key="7">
    <source>
        <dbReference type="ARBA" id="ARBA00022777"/>
    </source>
</evidence>
<protein>
    <submittedName>
        <fullName evidence="9">PTS fructose transporter subunit IIA</fullName>
    </submittedName>
</protein>
<dbReference type="Pfam" id="PF03610">
    <property type="entry name" value="EIIA-man"/>
    <property type="match status" value="1"/>
</dbReference>
<keyword evidence="10" id="KW-1185">Reference proteome</keyword>
<keyword evidence="2" id="KW-0813">Transport</keyword>
<keyword evidence="7" id="KW-0418">Kinase</keyword>
<keyword evidence="3" id="KW-0963">Cytoplasm</keyword>
<proteinExistence type="predicted"/>
<dbReference type="PANTHER" id="PTHR33799">
    <property type="entry name" value="PTS PERMEASE-RELATED-RELATED"/>
    <property type="match status" value="1"/>
</dbReference>
<dbReference type="InterPro" id="IPR036662">
    <property type="entry name" value="PTS_EIIA_man-typ_sf"/>
</dbReference>
<dbReference type="InterPro" id="IPR004701">
    <property type="entry name" value="PTS_EIIA_man-typ"/>
</dbReference>